<keyword evidence="4" id="KW-0645">Protease</keyword>
<dbReference type="Proteomes" id="UP000286415">
    <property type="component" value="Unassembled WGS sequence"/>
</dbReference>
<evidence type="ECO:0000313" key="6">
    <source>
        <dbReference type="EMBL" id="KAG5454710.1"/>
    </source>
</evidence>
<evidence type="ECO:0000256" key="1">
    <source>
        <dbReference type="ARBA" id="ARBA00007447"/>
    </source>
</evidence>
<dbReference type="InterPro" id="IPR034164">
    <property type="entry name" value="Pepsin-like_dom"/>
</dbReference>
<feature type="active site" evidence="2">
    <location>
        <position position="506"/>
    </location>
</feature>
<dbReference type="InterPro" id="IPR033121">
    <property type="entry name" value="PEPTIDASE_A1"/>
</dbReference>
<comment type="caution">
    <text evidence="6">The sequence shown here is derived from an EMBL/GenBank/DDBJ whole genome shotgun (WGS) entry which is preliminary data.</text>
</comment>
<reference evidence="6 7" key="2">
    <citation type="journal article" date="2021" name="Genomics">
        <title>High-quality reference genome for Clonorchis sinensis.</title>
        <authorList>
            <person name="Young N.D."/>
            <person name="Stroehlein A.J."/>
            <person name="Kinkar L."/>
            <person name="Wang T."/>
            <person name="Sohn W.M."/>
            <person name="Chang B.C.H."/>
            <person name="Kaur P."/>
            <person name="Weisz D."/>
            <person name="Dudchenko O."/>
            <person name="Aiden E.L."/>
            <person name="Korhonen P.K."/>
            <person name="Gasser R.B."/>
        </authorList>
    </citation>
    <scope>NUCLEOTIDE SEQUENCE [LARGE SCALE GENOMIC DNA]</scope>
    <source>
        <strain evidence="6">Cs-k2</strain>
    </source>
</reference>
<dbReference type="InterPro" id="IPR001969">
    <property type="entry name" value="Aspartic_peptidase_AS"/>
</dbReference>
<dbReference type="PROSITE" id="PS00141">
    <property type="entry name" value="ASP_PROTEASE"/>
    <property type="match status" value="1"/>
</dbReference>
<dbReference type="PRINTS" id="PR00792">
    <property type="entry name" value="PEPSIN"/>
</dbReference>
<dbReference type="Gene3D" id="2.40.70.10">
    <property type="entry name" value="Acid Proteases"/>
    <property type="match status" value="4"/>
</dbReference>
<feature type="active site" evidence="2">
    <location>
        <position position="324"/>
    </location>
</feature>
<dbReference type="OrthoDB" id="5853681at2759"/>
<dbReference type="InterPro" id="IPR021109">
    <property type="entry name" value="Peptidase_aspartic_dom_sf"/>
</dbReference>
<feature type="domain" description="Peptidase A1" evidence="5">
    <location>
        <begin position="38"/>
        <end position="285"/>
    </location>
</feature>
<dbReference type="STRING" id="79923.A0A3R7DIU2"/>
<accession>A0A3R7DIU2</accession>
<evidence type="ECO:0000256" key="2">
    <source>
        <dbReference type="PIRSR" id="PIRSR601461-1"/>
    </source>
</evidence>
<dbReference type="GO" id="GO:0006508">
    <property type="term" value="P:proteolysis"/>
    <property type="evidence" value="ECO:0007669"/>
    <property type="project" value="UniProtKB-KW"/>
</dbReference>
<dbReference type="PANTHER" id="PTHR47966">
    <property type="entry name" value="BETA-SITE APP-CLEAVING ENZYME, ISOFORM A-RELATED"/>
    <property type="match status" value="1"/>
</dbReference>
<evidence type="ECO:0000256" key="4">
    <source>
        <dbReference type="RuleBase" id="RU000454"/>
    </source>
</evidence>
<comment type="similarity">
    <text evidence="1 4">Belongs to the peptidase A1 family.</text>
</comment>
<dbReference type="Pfam" id="PF00026">
    <property type="entry name" value="Asp"/>
    <property type="match status" value="2"/>
</dbReference>
<evidence type="ECO:0000313" key="7">
    <source>
        <dbReference type="Proteomes" id="UP000286415"/>
    </source>
</evidence>
<gene>
    <name evidence="6" type="ORF">CSKR_104916</name>
</gene>
<dbReference type="CDD" id="cd05471">
    <property type="entry name" value="pepsin_like"/>
    <property type="match status" value="2"/>
</dbReference>
<evidence type="ECO:0000256" key="3">
    <source>
        <dbReference type="PIRSR" id="PIRSR601461-2"/>
    </source>
</evidence>
<keyword evidence="4" id="KW-0064">Aspartyl protease</keyword>
<dbReference type="GO" id="GO:0004190">
    <property type="term" value="F:aspartic-type endopeptidase activity"/>
    <property type="evidence" value="ECO:0007669"/>
    <property type="project" value="UniProtKB-KW"/>
</dbReference>
<dbReference type="InterPro" id="IPR001461">
    <property type="entry name" value="Aspartic_peptidase_A1"/>
</dbReference>
<keyword evidence="4" id="KW-0378">Hydrolase</keyword>
<dbReference type="Gene3D" id="2.60.40.1960">
    <property type="match status" value="1"/>
</dbReference>
<dbReference type="PANTHER" id="PTHR47966:SF51">
    <property type="entry name" value="BETA-SITE APP-CLEAVING ENZYME, ISOFORM A-RELATED"/>
    <property type="match status" value="1"/>
</dbReference>
<dbReference type="SUPFAM" id="SSF50630">
    <property type="entry name" value="Acid proteases"/>
    <property type="match status" value="2"/>
</dbReference>
<name>A0A3R7DIU2_CLOSI</name>
<dbReference type="InParanoid" id="A0A3R7DIU2"/>
<feature type="disulfide bond" evidence="3">
    <location>
        <begin position="539"/>
        <end position="573"/>
    </location>
</feature>
<feature type="domain" description="Peptidase A1" evidence="5">
    <location>
        <begin position="306"/>
        <end position="612"/>
    </location>
</feature>
<organism evidence="6 7">
    <name type="scientific">Clonorchis sinensis</name>
    <name type="common">Chinese liver fluke</name>
    <dbReference type="NCBI Taxonomy" id="79923"/>
    <lineage>
        <taxon>Eukaryota</taxon>
        <taxon>Metazoa</taxon>
        <taxon>Spiralia</taxon>
        <taxon>Lophotrochozoa</taxon>
        <taxon>Platyhelminthes</taxon>
        <taxon>Trematoda</taxon>
        <taxon>Digenea</taxon>
        <taxon>Opisthorchiida</taxon>
        <taxon>Opisthorchiata</taxon>
        <taxon>Opisthorchiidae</taxon>
        <taxon>Clonorchis</taxon>
    </lineage>
</organism>
<evidence type="ECO:0000259" key="5">
    <source>
        <dbReference type="PROSITE" id="PS51767"/>
    </source>
</evidence>
<keyword evidence="7" id="KW-1185">Reference proteome</keyword>
<proteinExistence type="inferred from homology"/>
<dbReference type="EMBL" id="NIRI02000005">
    <property type="protein sequence ID" value="KAG5454710.1"/>
    <property type="molecule type" value="Genomic_DNA"/>
</dbReference>
<reference evidence="6 7" key="1">
    <citation type="journal article" date="2018" name="Biotechnol. Adv.">
        <title>Improved genomic resources and new bioinformatic workflow for the carcinogenic parasite Clonorchis sinensis: Biotechnological implications.</title>
        <authorList>
            <person name="Wang D."/>
            <person name="Korhonen P.K."/>
            <person name="Gasser R.B."/>
            <person name="Young N.D."/>
        </authorList>
    </citation>
    <scope>NUCLEOTIDE SEQUENCE [LARGE SCALE GENOMIC DNA]</scope>
    <source>
        <strain evidence="6">Cs-k2</strain>
    </source>
</reference>
<dbReference type="AlphaFoldDB" id="A0A3R7DIU2"/>
<keyword evidence="3" id="KW-1015">Disulfide bond</keyword>
<sequence>MAFTLRCQVIAISTLRVVLQKESFEEIDRLAYGARGKAIATCGVRSIHLSWYFRLVFDTGSPNIWICNAKRSANLFMVENSFDIDNSRTYTDHSKAYRAHYGNYLATGRVASDYVQLDRRPFFTDFAVVDTIQGYVDQLYSIDGIFGLAPRQLNPKFSSTTLDDMVSQGLISQRVFAFVFHRGGVQGTVLFGDVSGDNIPGTVHYVPLHSAASDYWMISFESLAYKNGATLRTGLLAILDTGTFRTHLPESVAQDLFSKVGLDAHPESDIVDCNAIGTMPTLVFSSQRFQIVWYPWQYIQQDNSVYYGLVGVGSPPQYFRLVFDTGSPNIWICNAKRSANLFMVENSFDIDNSRTYTDHSKAYRAHYGNYLATGRVASDYVQLDRRPFFTDFAVVDTIQGYVDQLYSIDGIFGLAPRQLNPKFSSTTLDDMVSQGLISQRVFAFVFHRGGVKGTVLFGDVSGDNIPGTVHYVPLHSAASDYWMISFKRLAYENDVTLRSGLLTILDTGTFRTHLPAAVVQDLLSKVEVTPQPYGETVDCGAIGAMSTLVFSSEHFEIAWYPWQYVQQVSPGCCVLTIQAAASNLPADVLLGISFLRHYSTVFDMDKKRVGFGKPVEQQQRVGVHHEDAAVGLTFEVDGSTRLDEGTPVTKRNKTNIADACKFHSVMQCTSCAACLTQYDRIRKREI</sequence>
<dbReference type="PROSITE" id="PS51767">
    <property type="entry name" value="PEPTIDASE_A1"/>
    <property type="match status" value="2"/>
</dbReference>
<protein>
    <submittedName>
        <fullName evidence="6">Embryonic pepsinogen</fullName>
    </submittedName>
</protein>